<dbReference type="SMART" id="SM00855">
    <property type="entry name" value="PGAM"/>
    <property type="match status" value="1"/>
</dbReference>
<evidence type="ECO:0000313" key="1">
    <source>
        <dbReference type="EMBL" id="PQO31493.1"/>
    </source>
</evidence>
<dbReference type="AlphaFoldDB" id="A0A2S8FH64"/>
<dbReference type="Pfam" id="PF00300">
    <property type="entry name" value="His_Phos_1"/>
    <property type="match status" value="1"/>
</dbReference>
<sequence length="195" mass="22084">MLRIVLVRPGQTEYDHQGRIRSRLAVPLTEEGTRQASEMVQQLRELDFKAIYCAPCQACAETAEAFAAALGMKVRQMDSLANLNAGLWQGKLITEVKQNQPTVYRLWQENPEAVCPPQGETLGEVRLRAQNALDKIWKKHQKGDGNVIVVAPEPLASIIRSEILQTEFGNLWEAERRCGWWELIQYEKNAVVSKV</sequence>
<gene>
    <name evidence="1" type="ORF">C5Y98_18890</name>
</gene>
<proteinExistence type="predicted"/>
<protein>
    <submittedName>
        <fullName evidence="1">Histidine phosphatase family protein</fullName>
    </submittedName>
</protein>
<dbReference type="InterPro" id="IPR013078">
    <property type="entry name" value="His_Pase_superF_clade-1"/>
</dbReference>
<organism evidence="1 2">
    <name type="scientific">Blastopirellula marina</name>
    <dbReference type="NCBI Taxonomy" id="124"/>
    <lineage>
        <taxon>Bacteria</taxon>
        <taxon>Pseudomonadati</taxon>
        <taxon>Planctomycetota</taxon>
        <taxon>Planctomycetia</taxon>
        <taxon>Pirellulales</taxon>
        <taxon>Pirellulaceae</taxon>
        <taxon>Blastopirellula</taxon>
    </lineage>
</organism>
<accession>A0A2S8FH64</accession>
<dbReference type="SUPFAM" id="SSF53254">
    <property type="entry name" value="Phosphoglycerate mutase-like"/>
    <property type="match status" value="1"/>
</dbReference>
<dbReference type="GO" id="GO:0005737">
    <property type="term" value="C:cytoplasm"/>
    <property type="evidence" value="ECO:0007669"/>
    <property type="project" value="TreeGrafter"/>
</dbReference>
<dbReference type="InterPro" id="IPR050275">
    <property type="entry name" value="PGM_Phosphatase"/>
</dbReference>
<name>A0A2S8FH64_9BACT</name>
<dbReference type="EMBL" id="PUIB01000019">
    <property type="protein sequence ID" value="PQO31493.1"/>
    <property type="molecule type" value="Genomic_DNA"/>
</dbReference>
<dbReference type="PANTHER" id="PTHR48100:SF59">
    <property type="entry name" value="ADENOSYLCOBALAMIN_ALPHA-RIBAZOLE PHOSPHATASE"/>
    <property type="match status" value="1"/>
</dbReference>
<dbReference type="CDD" id="cd07040">
    <property type="entry name" value="HP"/>
    <property type="match status" value="1"/>
</dbReference>
<dbReference type="Proteomes" id="UP000239388">
    <property type="component" value="Unassembled WGS sequence"/>
</dbReference>
<reference evidence="1 2" key="1">
    <citation type="submission" date="2018-02" db="EMBL/GenBank/DDBJ databases">
        <title>Comparative genomes isolates from brazilian mangrove.</title>
        <authorList>
            <person name="Araujo J.E."/>
            <person name="Taketani R.G."/>
            <person name="Silva M.C.P."/>
            <person name="Loureco M.V."/>
            <person name="Andreote F.D."/>
        </authorList>
    </citation>
    <scope>NUCLEOTIDE SEQUENCE [LARGE SCALE GENOMIC DNA]</scope>
    <source>
        <strain evidence="1 2">NAP PRIS-MGV</strain>
    </source>
</reference>
<dbReference type="PANTHER" id="PTHR48100">
    <property type="entry name" value="BROAD-SPECIFICITY PHOSPHATASE YOR283W-RELATED"/>
    <property type="match status" value="1"/>
</dbReference>
<dbReference type="Gene3D" id="3.40.50.1240">
    <property type="entry name" value="Phosphoglycerate mutase-like"/>
    <property type="match status" value="1"/>
</dbReference>
<evidence type="ECO:0000313" key="2">
    <source>
        <dbReference type="Proteomes" id="UP000239388"/>
    </source>
</evidence>
<dbReference type="InterPro" id="IPR029033">
    <property type="entry name" value="His_PPase_superfam"/>
</dbReference>
<dbReference type="RefSeq" id="WP_105356460.1">
    <property type="nucleotide sequence ID" value="NZ_PUIB01000019.1"/>
</dbReference>
<dbReference type="OrthoDB" id="9781415at2"/>
<dbReference type="GO" id="GO:0016791">
    <property type="term" value="F:phosphatase activity"/>
    <property type="evidence" value="ECO:0007669"/>
    <property type="project" value="TreeGrafter"/>
</dbReference>
<comment type="caution">
    <text evidence="1">The sequence shown here is derived from an EMBL/GenBank/DDBJ whole genome shotgun (WGS) entry which is preliminary data.</text>
</comment>